<dbReference type="SMART" id="SM00758">
    <property type="entry name" value="PA14"/>
    <property type="match status" value="3"/>
</dbReference>
<sequence>MPLGNSITQGTSTYPSYRYALYERLTEAYIDFSYVGSRTSDASPNLITPLESCPKEPTEFPPLAHEGHSGWRADQIINGNSNYPSEGKLADWLQGYTPDVVLMHLGSNDMFHYHTVSSTVTELREVVRILRQDNPNVTILLAQIFPADPAKVGVMAADNVKLLNKEIASLAQELNTTTSPILLVDQHTGFDPTPGADSYDGIHPNLQAEYQMSERWFKALGSVLKRYTTPPSVSITTPGDGALLKVNQAISIAADASDREETIKGVEFFANCQKIGEDFTSPYQIGWTPSEAGNYSLTAVATDAAGARGESFEVLVKVDNTTETGTITREYWANVQGTSVSEIPFHTTPTSTTELSSFEAPTNVAHNYGQRVRGYVQAPASGEYTFWIAADDNAELWLSTSENPADKVKLAFVEAWTNPREWGKYPGQKSAAIRLEAGKKYYIEAMHKQSWGGDNLAVGWQLPDGTLERPIPGSRLIPFTASTNQPPVASAGSDVSVTLPTSTVTLSGTGTDRDGTISAYSWSQVKGPGTVVFSSKTTASTTVTGLVEGTYIFQLTVTDNGGLKGSDEVSVTVHPATTTACTASGTILREHWANVSGSSVMDIPLGSAPSSSSQLSLFEAPSGLGSNYGAKVRGYICVPQTGNYTFFIASDDNSELWLSTTDSPANKQKIASVTGWTNSREWGKYASQKSAAIRLEAGKKYYVEALHKQGWGGDNLAVAWAMPDGKTEAPIPGSRLSPFVTGQITTCTASGTILREHWSSVSGSSVSDIPLSSAPSSSSQLSLFESPSGLGSNYGARVSGYICPPQTGNYTFYIASDDNSELWLSTTDSPANKQKIASVTGWTNSREWGKYASQKSAAIRLEAGKKYYVEALHKQGWGGDNLAVAWQLPDGKTEAPIPGSRLSPVVLSQTTTSYLVSGNNVTAESPLVYYYPNPFQQQVTLQFNGKKEEVYSLKLYDVTGREVWQMEQVEGNRKLTIGQSLDTGVYVLVVSTGKEAKQYKLVKAR</sequence>
<feature type="domain" description="PA14" evidence="2">
    <location>
        <begin position="748"/>
        <end position="901"/>
    </location>
</feature>
<evidence type="ECO:0000313" key="3">
    <source>
        <dbReference type="EMBL" id="MFD3003579.1"/>
    </source>
</evidence>
<accession>A0ABW6C2U2</accession>
<dbReference type="CDD" id="cd00146">
    <property type="entry name" value="PKD"/>
    <property type="match status" value="1"/>
</dbReference>
<dbReference type="PROSITE" id="PS51820">
    <property type="entry name" value="PA14"/>
    <property type="match status" value="3"/>
</dbReference>
<dbReference type="InterPro" id="IPR052387">
    <property type="entry name" value="Fibrocystin"/>
</dbReference>
<dbReference type="PANTHER" id="PTHR46769:SF2">
    <property type="entry name" value="FIBROCYSTIN-L ISOFORM 2 PRECURSOR-RELATED"/>
    <property type="match status" value="1"/>
</dbReference>
<dbReference type="InterPro" id="IPR013783">
    <property type="entry name" value="Ig-like_fold"/>
</dbReference>
<dbReference type="InterPro" id="IPR022409">
    <property type="entry name" value="PKD/Chitinase_dom"/>
</dbReference>
<keyword evidence="4" id="KW-1185">Reference proteome</keyword>
<gene>
    <name evidence="3" type="ORF">ACFS7Z_24695</name>
</gene>
<dbReference type="InterPro" id="IPR026444">
    <property type="entry name" value="Secre_tail"/>
</dbReference>
<dbReference type="Pfam" id="PF18962">
    <property type="entry name" value="Por_Secre_tail"/>
    <property type="match status" value="1"/>
</dbReference>
<dbReference type="InterPro" id="IPR036514">
    <property type="entry name" value="SGNH_hydro_sf"/>
</dbReference>
<keyword evidence="1" id="KW-0732">Signal</keyword>
<dbReference type="Gene3D" id="2.60.40.10">
    <property type="entry name" value="Immunoglobulins"/>
    <property type="match status" value="2"/>
</dbReference>
<feature type="domain" description="PA14" evidence="2">
    <location>
        <begin position="582"/>
        <end position="735"/>
    </location>
</feature>
<dbReference type="Pfam" id="PF17957">
    <property type="entry name" value="Big_7"/>
    <property type="match status" value="1"/>
</dbReference>
<dbReference type="SUPFAM" id="SSF56988">
    <property type="entry name" value="Anthrax protective antigen"/>
    <property type="match status" value="3"/>
</dbReference>
<dbReference type="Pfam" id="PF07691">
    <property type="entry name" value="PA14"/>
    <property type="match status" value="3"/>
</dbReference>
<dbReference type="EMBL" id="JBHUOX010000034">
    <property type="protein sequence ID" value="MFD3003579.1"/>
    <property type="molecule type" value="Genomic_DNA"/>
</dbReference>
<dbReference type="Pfam" id="PF13472">
    <property type="entry name" value="Lipase_GDSL_2"/>
    <property type="match status" value="1"/>
</dbReference>
<dbReference type="NCBIfam" id="TIGR04183">
    <property type="entry name" value="Por_Secre_tail"/>
    <property type="match status" value="1"/>
</dbReference>
<feature type="domain" description="PA14" evidence="2">
    <location>
        <begin position="322"/>
        <end position="475"/>
    </location>
</feature>
<dbReference type="SUPFAM" id="SSF49299">
    <property type="entry name" value="PKD domain"/>
    <property type="match status" value="1"/>
</dbReference>
<comment type="caution">
    <text evidence="3">The sequence shown here is derived from an EMBL/GenBank/DDBJ whole genome shotgun (WGS) entry which is preliminary data.</text>
</comment>
<dbReference type="InterPro" id="IPR013830">
    <property type="entry name" value="SGNH_hydro"/>
</dbReference>
<proteinExistence type="predicted"/>
<evidence type="ECO:0000313" key="4">
    <source>
        <dbReference type="Proteomes" id="UP001597641"/>
    </source>
</evidence>
<dbReference type="SMART" id="SM00089">
    <property type="entry name" value="PKD"/>
    <property type="match status" value="1"/>
</dbReference>
<reference evidence="4" key="1">
    <citation type="journal article" date="2019" name="Int. J. Syst. Evol. Microbiol.">
        <title>The Global Catalogue of Microorganisms (GCM) 10K type strain sequencing project: providing services to taxonomists for standard genome sequencing and annotation.</title>
        <authorList>
            <consortium name="The Broad Institute Genomics Platform"/>
            <consortium name="The Broad Institute Genome Sequencing Center for Infectious Disease"/>
            <person name="Wu L."/>
            <person name="Ma J."/>
        </authorList>
    </citation>
    <scope>NUCLEOTIDE SEQUENCE [LARGE SCALE GENOMIC DNA]</scope>
    <source>
        <strain evidence="4">KCTC 23984</strain>
    </source>
</reference>
<dbReference type="Proteomes" id="UP001597641">
    <property type="component" value="Unassembled WGS sequence"/>
</dbReference>
<dbReference type="PANTHER" id="PTHR46769">
    <property type="entry name" value="POLYCYSTIC KIDNEY AND HEPATIC DISEASE 1 (AUTOSOMAL RECESSIVE)-LIKE 1"/>
    <property type="match status" value="1"/>
</dbReference>
<dbReference type="CDD" id="cd01833">
    <property type="entry name" value="XynB_like"/>
    <property type="match status" value="1"/>
</dbReference>
<organism evidence="3 4">
    <name type="scientific">Pontibacter toksunensis</name>
    <dbReference type="NCBI Taxonomy" id="1332631"/>
    <lineage>
        <taxon>Bacteria</taxon>
        <taxon>Pseudomonadati</taxon>
        <taxon>Bacteroidota</taxon>
        <taxon>Cytophagia</taxon>
        <taxon>Cytophagales</taxon>
        <taxon>Hymenobacteraceae</taxon>
        <taxon>Pontibacter</taxon>
    </lineage>
</organism>
<evidence type="ECO:0000256" key="1">
    <source>
        <dbReference type="ARBA" id="ARBA00022729"/>
    </source>
</evidence>
<name>A0ABW6C2U2_9BACT</name>
<dbReference type="Pfam" id="PF22352">
    <property type="entry name" value="K319L-like_PKD"/>
    <property type="match status" value="1"/>
</dbReference>
<protein>
    <submittedName>
        <fullName evidence="3">PA14 domain-containing protein</fullName>
    </submittedName>
</protein>
<dbReference type="InterPro" id="IPR037524">
    <property type="entry name" value="PA14/GLEYA"/>
</dbReference>
<dbReference type="InterPro" id="IPR011658">
    <property type="entry name" value="PA14_dom"/>
</dbReference>
<evidence type="ECO:0000259" key="2">
    <source>
        <dbReference type="PROSITE" id="PS51820"/>
    </source>
</evidence>
<dbReference type="Gene3D" id="3.40.50.1110">
    <property type="entry name" value="SGNH hydrolase"/>
    <property type="match status" value="1"/>
</dbReference>
<dbReference type="SUPFAM" id="SSF52266">
    <property type="entry name" value="SGNH hydrolase"/>
    <property type="match status" value="1"/>
</dbReference>
<dbReference type="InterPro" id="IPR035986">
    <property type="entry name" value="PKD_dom_sf"/>
</dbReference>
<dbReference type="Gene3D" id="2.60.120.1560">
    <property type="match status" value="2"/>
</dbReference>